<proteinExistence type="predicted"/>
<evidence type="ECO:0000313" key="2">
    <source>
        <dbReference type="Proteomes" id="UP000693946"/>
    </source>
</evidence>
<comment type="caution">
    <text evidence="1">The sequence shown here is derived from an EMBL/GenBank/DDBJ whole genome shotgun (WGS) entry which is preliminary data.</text>
</comment>
<protein>
    <submittedName>
        <fullName evidence="1">Uncharacterized protein</fullName>
    </submittedName>
</protein>
<keyword evidence="2" id="KW-1185">Reference proteome</keyword>
<accession>A0AAV6QXW4</accession>
<name>A0AAV6QXW4_SOLSE</name>
<dbReference type="Proteomes" id="UP000693946">
    <property type="component" value="Linkage Group LG3"/>
</dbReference>
<reference evidence="1 2" key="1">
    <citation type="journal article" date="2021" name="Sci. Rep.">
        <title>Chromosome anchoring in Senegalese sole (Solea senegalensis) reveals sex-associated markers and genome rearrangements in flatfish.</title>
        <authorList>
            <person name="Guerrero-Cozar I."/>
            <person name="Gomez-Garrido J."/>
            <person name="Berbel C."/>
            <person name="Martinez-Blanch J.F."/>
            <person name="Alioto T."/>
            <person name="Claros M.G."/>
            <person name="Gagnaire P.A."/>
            <person name="Manchado M."/>
        </authorList>
    </citation>
    <scope>NUCLEOTIDE SEQUENCE [LARGE SCALE GENOMIC DNA]</scope>
    <source>
        <strain evidence="1">Sse05_10M</strain>
    </source>
</reference>
<evidence type="ECO:0000313" key="1">
    <source>
        <dbReference type="EMBL" id="KAG7497780.1"/>
    </source>
</evidence>
<gene>
    <name evidence="1" type="ORF">JOB18_043978</name>
</gene>
<dbReference type="EMBL" id="JAGKHQ010000015">
    <property type="protein sequence ID" value="KAG7497780.1"/>
    <property type="molecule type" value="Genomic_DNA"/>
</dbReference>
<organism evidence="1 2">
    <name type="scientific">Solea senegalensis</name>
    <name type="common">Senegalese sole</name>
    <dbReference type="NCBI Taxonomy" id="28829"/>
    <lineage>
        <taxon>Eukaryota</taxon>
        <taxon>Metazoa</taxon>
        <taxon>Chordata</taxon>
        <taxon>Craniata</taxon>
        <taxon>Vertebrata</taxon>
        <taxon>Euteleostomi</taxon>
        <taxon>Actinopterygii</taxon>
        <taxon>Neopterygii</taxon>
        <taxon>Teleostei</taxon>
        <taxon>Neoteleostei</taxon>
        <taxon>Acanthomorphata</taxon>
        <taxon>Carangaria</taxon>
        <taxon>Pleuronectiformes</taxon>
        <taxon>Pleuronectoidei</taxon>
        <taxon>Soleidae</taxon>
        <taxon>Solea</taxon>
    </lineage>
</organism>
<sequence length="252" mass="27358">MSPTVPRVRGLESLQSCKVHITESTLSKRDDNTDCCCWLYNGASPQLNLTHLVHRRRRTRSGGSVCCLCPPALNETPCRKYKGAEVGQASEELELDIYRSAEDERGRGAVTPTCCKPGCNWLRDVARCDVTGIGRITVRSAPQYHATSGFASLLLRQRCAIFRYVFGDPRLLHAEGIDHLNLRGYVDILCAASERSGTMSGGDFSTLLQIADGCGVCACSLKDSVGSPVIGNRISGLDPIFSLFSLLNTTAV</sequence>
<dbReference type="AlphaFoldDB" id="A0AAV6QXW4"/>